<dbReference type="GO" id="GO:0016791">
    <property type="term" value="F:phosphatase activity"/>
    <property type="evidence" value="ECO:0007669"/>
    <property type="project" value="TreeGrafter"/>
</dbReference>
<sequence length="211" mass="23741">MTQRFDTRHTDVPQLLVIRHGQTEWSKVGKHTGRTDIPLTDVGRAEASDAALTLEGWNLVRAYCSPLQRARETAEIVSPACGLVTDPDLVEWDYGDFEGETTPESRKRIPDWSVWTHEITGGESYDEVGERADRFLARFDDEVPTGNGVVFAHGHFLAILIARWCGLPAIEGRRFALATATVSLLGWHREDRVIRALNHRVGRVLDPPFRT</sequence>
<dbReference type="SUPFAM" id="SSF53254">
    <property type="entry name" value="Phosphoglycerate mutase-like"/>
    <property type="match status" value="1"/>
</dbReference>
<dbReference type="PANTHER" id="PTHR48100">
    <property type="entry name" value="BROAD-SPECIFICITY PHOSPHATASE YOR283W-RELATED"/>
    <property type="match status" value="1"/>
</dbReference>
<dbReference type="AlphaFoldDB" id="A0A4R7HYM5"/>
<evidence type="ECO:0000313" key="3">
    <source>
        <dbReference type="EMBL" id="TDT16327.1"/>
    </source>
</evidence>
<name>A0A4R7HYM5_9ACTN</name>
<feature type="binding site" evidence="2">
    <location>
        <begin position="91"/>
        <end position="94"/>
    </location>
    <ligand>
        <name>substrate</name>
    </ligand>
</feature>
<dbReference type="SMART" id="SM00855">
    <property type="entry name" value="PGAM"/>
    <property type="match status" value="1"/>
</dbReference>
<keyword evidence="4" id="KW-1185">Reference proteome</keyword>
<feature type="active site" description="Tele-phosphohistidine intermediate" evidence="1">
    <location>
        <position position="20"/>
    </location>
</feature>
<dbReference type="InterPro" id="IPR050275">
    <property type="entry name" value="PGM_Phosphatase"/>
</dbReference>
<feature type="binding site" evidence="2">
    <location>
        <position position="69"/>
    </location>
    <ligand>
        <name>substrate</name>
    </ligand>
</feature>
<gene>
    <name evidence="3" type="ORF">BDK89_1911</name>
</gene>
<feature type="binding site" evidence="2">
    <location>
        <begin position="32"/>
        <end position="33"/>
    </location>
    <ligand>
        <name>substrate</name>
    </ligand>
</feature>
<evidence type="ECO:0000256" key="1">
    <source>
        <dbReference type="PIRSR" id="PIRSR613078-1"/>
    </source>
</evidence>
<dbReference type="EMBL" id="SOAU01000001">
    <property type="protein sequence ID" value="TDT16327.1"/>
    <property type="molecule type" value="Genomic_DNA"/>
</dbReference>
<protein>
    <submittedName>
        <fullName evidence="3">Putative phosphoglycerate mutase</fullName>
    </submittedName>
</protein>
<feature type="active site" description="Proton donor/acceptor" evidence="1">
    <location>
        <position position="91"/>
    </location>
</feature>
<dbReference type="RefSeq" id="WP_208294015.1">
    <property type="nucleotide sequence ID" value="NZ_SOAU01000001.1"/>
</dbReference>
<dbReference type="Proteomes" id="UP000294558">
    <property type="component" value="Unassembled WGS sequence"/>
</dbReference>
<organism evidence="3 4">
    <name type="scientific">Ilumatobacter fluminis</name>
    <dbReference type="NCBI Taxonomy" id="467091"/>
    <lineage>
        <taxon>Bacteria</taxon>
        <taxon>Bacillati</taxon>
        <taxon>Actinomycetota</taxon>
        <taxon>Acidimicrobiia</taxon>
        <taxon>Acidimicrobiales</taxon>
        <taxon>Ilumatobacteraceae</taxon>
        <taxon>Ilumatobacter</taxon>
    </lineage>
</organism>
<comment type="caution">
    <text evidence="3">The sequence shown here is derived from an EMBL/GenBank/DDBJ whole genome shotgun (WGS) entry which is preliminary data.</text>
</comment>
<dbReference type="CDD" id="cd07067">
    <property type="entry name" value="HP_PGM_like"/>
    <property type="match status" value="1"/>
</dbReference>
<dbReference type="Gene3D" id="3.40.50.1240">
    <property type="entry name" value="Phosphoglycerate mutase-like"/>
    <property type="match status" value="1"/>
</dbReference>
<dbReference type="Pfam" id="PF00300">
    <property type="entry name" value="His_Phos_1"/>
    <property type="match status" value="1"/>
</dbReference>
<reference evidence="3 4" key="1">
    <citation type="submission" date="2019-03" db="EMBL/GenBank/DDBJ databases">
        <title>Sequencing the genomes of 1000 actinobacteria strains.</title>
        <authorList>
            <person name="Klenk H.-P."/>
        </authorList>
    </citation>
    <scope>NUCLEOTIDE SEQUENCE [LARGE SCALE GENOMIC DNA]</scope>
    <source>
        <strain evidence="3 4">DSM 18936</strain>
    </source>
</reference>
<dbReference type="InterPro" id="IPR013078">
    <property type="entry name" value="His_Pase_superF_clade-1"/>
</dbReference>
<accession>A0A4R7HYM5</accession>
<evidence type="ECO:0000313" key="4">
    <source>
        <dbReference type="Proteomes" id="UP000294558"/>
    </source>
</evidence>
<dbReference type="InterPro" id="IPR029033">
    <property type="entry name" value="His_PPase_superfam"/>
</dbReference>
<dbReference type="PANTHER" id="PTHR48100:SF15">
    <property type="entry name" value="SEDOHEPTULOSE 1,7-BISPHOSPHATASE"/>
    <property type="match status" value="1"/>
</dbReference>
<evidence type="ECO:0000256" key="2">
    <source>
        <dbReference type="PIRSR" id="PIRSR613078-2"/>
    </source>
</evidence>
<proteinExistence type="predicted"/>